<evidence type="ECO:0000313" key="1">
    <source>
        <dbReference type="EMBL" id="KIK72460.1"/>
    </source>
</evidence>
<evidence type="ECO:0000313" key="2">
    <source>
        <dbReference type="Proteomes" id="UP000054538"/>
    </source>
</evidence>
<sequence>MATTINEWGVGGSTLLDPQVARAHRGLSAPPPALFRCHTFSRWESVTVRTSYAIIM</sequence>
<gene>
    <name evidence="1" type="ORF">PAXRUDRAFT_21962</name>
</gene>
<reference evidence="1 2" key="1">
    <citation type="submission" date="2014-04" db="EMBL/GenBank/DDBJ databases">
        <authorList>
            <consortium name="DOE Joint Genome Institute"/>
            <person name="Kuo A."/>
            <person name="Kohler A."/>
            <person name="Jargeat P."/>
            <person name="Nagy L.G."/>
            <person name="Floudas D."/>
            <person name="Copeland A."/>
            <person name="Barry K.W."/>
            <person name="Cichocki N."/>
            <person name="Veneault-Fourrey C."/>
            <person name="LaButti K."/>
            <person name="Lindquist E.A."/>
            <person name="Lipzen A."/>
            <person name="Lundell T."/>
            <person name="Morin E."/>
            <person name="Murat C."/>
            <person name="Sun H."/>
            <person name="Tunlid A."/>
            <person name="Henrissat B."/>
            <person name="Grigoriev I.V."/>
            <person name="Hibbett D.S."/>
            <person name="Martin F."/>
            <person name="Nordberg H.P."/>
            <person name="Cantor M.N."/>
            <person name="Hua S.X."/>
        </authorList>
    </citation>
    <scope>NUCLEOTIDE SEQUENCE [LARGE SCALE GENOMIC DNA]</scope>
    <source>
        <strain evidence="1 2">Ve08.2h10</strain>
    </source>
</reference>
<proteinExistence type="predicted"/>
<dbReference type="HOGENOM" id="CLU_3014858_0_0_1"/>
<dbReference type="InParanoid" id="A0A0D0D6H1"/>
<dbReference type="AlphaFoldDB" id="A0A0D0D6H1"/>
<protein>
    <submittedName>
        <fullName evidence="1">Uncharacterized protein</fullName>
    </submittedName>
</protein>
<dbReference type="Proteomes" id="UP000054538">
    <property type="component" value="Unassembled WGS sequence"/>
</dbReference>
<name>A0A0D0D6H1_9AGAM</name>
<keyword evidence="2" id="KW-1185">Reference proteome</keyword>
<accession>A0A0D0D6H1</accession>
<reference evidence="2" key="2">
    <citation type="submission" date="2015-01" db="EMBL/GenBank/DDBJ databases">
        <title>Evolutionary Origins and Diversification of the Mycorrhizal Mutualists.</title>
        <authorList>
            <consortium name="DOE Joint Genome Institute"/>
            <consortium name="Mycorrhizal Genomics Consortium"/>
            <person name="Kohler A."/>
            <person name="Kuo A."/>
            <person name="Nagy L.G."/>
            <person name="Floudas D."/>
            <person name="Copeland A."/>
            <person name="Barry K.W."/>
            <person name="Cichocki N."/>
            <person name="Veneault-Fourrey C."/>
            <person name="LaButti K."/>
            <person name="Lindquist E.A."/>
            <person name="Lipzen A."/>
            <person name="Lundell T."/>
            <person name="Morin E."/>
            <person name="Murat C."/>
            <person name="Riley R."/>
            <person name="Ohm R."/>
            <person name="Sun H."/>
            <person name="Tunlid A."/>
            <person name="Henrissat B."/>
            <person name="Grigoriev I.V."/>
            <person name="Hibbett D.S."/>
            <person name="Martin F."/>
        </authorList>
    </citation>
    <scope>NUCLEOTIDE SEQUENCE [LARGE SCALE GENOMIC DNA]</scope>
    <source>
        <strain evidence="2">Ve08.2h10</strain>
    </source>
</reference>
<dbReference type="EMBL" id="KN830806">
    <property type="protein sequence ID" value="KIK72460.1"/>
    <property type="molecule type" value="Genomic_DNA"/>
</dbReference>
<organism evidence="1 2">
    <name type="scientific">Paxillus rubicundulus Ve08.2h10</name>
    <dbReference type="NCBI Taxonomy" id="930991"/>
    <lineage>
        <taxon>Eukaryota</taxon>
        <taxon>Fungi</taxon>
        <taxon>Dikarya</taxon>
        <taxon>Basidiomycota</taxon>
        <taxon>Agaricomycotina</taxon>
        <taxon>Agaricomycetes</taxon>
        <taxon>Agaricomycetidae</taxon>
        <taxon>Boletales</taxon>
        <taxon>Paxilineae</taxon>
        <taxon>Paxillaceae</taxon>
        <taxon>Paxillus</taxon>
    </lineage>
</organism>